<dbReference type="InterPro" id="IPR001849">
    <property type="entry name" value="PH_domain"/>
</dbReference>
<feature type="compositionally biased region" description="Polar residues" evidence="6">
    <location>
        <begin position="851"/>
        <end position="869"/>
    </location>
</feature>
<comment type="similarity">
    <text evidence="4">Belongs to the protein kinase superfamily. Ser/Thr protein kinase family. CDPK subfamily.</text>
</comment>
<feature type="compositionally biased region" description="Basic and acidic residues" evidence="6">
    <location>
        <begin position="25"/>
        <end position="34"/>
    </location>
</feature>
<dbReference type="PANTHER" id="PTHR24347">
    <property type="entry name" value="SERINE/THREONINE-PROTEIN KINASE"/>
    <property type="match status" value="1"/>
</dbReference>
<feature type="region of interest" description="Disordered" evidence="6">
    <location>
        <begin position="439"/>
        <end position="461"/>
    </location>
</feature>
<dbReference type="PROSITE" id="PS00018">
    <property type="entry name" value="EF_HAND_1"/>
    <property type="match status" value="1"/>
</dbReference>
<organism evidence="10 11">
    <name type="scientific">Hondaea fermentalgiana</name>
    <dbReference type="NCBI Taxonomy" id="2315210"/>
    <lineage>
        <taxon>Eukaryota</taxon>
        <taxon>Sar</taxon>
        <taxon>Stramenopiles</taxon>
        <taxon>Bigyra</taxon>
        <taxon>Labyrinthulomycetes</taxon>
        <taxon>Thraustochytrida</taxon>
        <taxon>Thraustochytriidae</taxon>
        <taxon>Hondaea</taxon>
    </lineage>
</organism>
<dbReference type="InterPro" id="IPR011993">
    <property type="entry name" value="PH-like_dom_sf"/>
</dbReference>
<keyword evidence="2" id="KW-0106">Calcium</keyword>
<dbReference type="SMART" id="SM00233">
    <property type="entry name" value="PH"/>
    <property type="match status" value="1"/>
</dbReference>
<dbReference type="InterPro" id="IPR011992">
    <property type="entry name" value="EF-hand-dom_pair"/>
</dbReference>
<evidence type="ECO:0000259" key="8">
    <source>
        <dbReference type="PROSITE" id="PS50011"/>
    </source>
</evidence>
<dbReference type="PROSITE" id="PS00107">
    <property type="entry name" value="PROTEIN_KINASE_ATP"/>
    <property type="match status" value="1"/>
</dbReference>
<evidence type="ECO:0000313" key="10">
    <source>
        <dbReference type="EMBL" id="GBG25659.1"/>
    </source>
</evidence>
<keyword evidence="11" id="KW-1185">Reference proteome</keyword>
<evidence type="ECO:0000256" key="6">
    <source>
        <dbReference type="SAM" id="MobiDB-lite"/>
    </source>
</evidence>
<dbReference type="CDD" id="cd05117">
    <property type="entry name" value="STKc_CAMK"/>
    <property type="match status" value="1"/>
</dbReference>
<dbReference type="InParanoid" id="A0A2R5G5N4"/>
<dbReference type="AlphaFoldDB" id="A0A2R5G5N4"/>
<dbReference type="GO" id="GO:0005524">
    <property type="term" value="F:ATP binding"/>
    <property type="evidence" value="ECO:0007669"/>
    <property type="project" value="UniProtKB-UniRule"/>
</dbReference>
<evidence type="ECO:0000259" key="9">
    <source>
        <dbReference type="PROSITE" id="PS50222"/>
    </source>
</evidence>
<dbReference type="InterPro" id="IPR002048">
    <property type="entry name" value="EF_hand_dom"/>
</dbReference>
<dbReference type="SMART" id="SM00054">
    <property type="entry name" value="EFh"/>
    <property type="match status" value="3"/>
</dbReference>
<feature type="compositionally biased region" description="Low complexity" evidence="6">
    <location>
        <begin position="322"/>
        <end position="335"/>
    </location>
</feature>
<dbReference type="Gene3D" id="1.10.238.10">
    <property type="entry name" value="EF-hand"/>
    <property type="match status" value="1"/>
</dbReference>
<dbReference type="PROSITE" id="PS50011">
    <property type="entry name" value="PROTEIN_KINASE_DOM"/>
    <property type="match status" value="1"/>
</dbReference>
<feature type="domain" description="PH" evidence="7">
    <location>
        <begin position="360"/>
        <end position="541"/>
    </location>
</feature>
<evidence type="ECO:0000256" key="1">
    <source>
        <dbReference type="ARBA" id="ARBA00022741"/>
    </source>
</evidence>
<feature type="domain" description="Protein kinase" evidence="8">
    <location>
        <begin position="549"/>
        <end position="819"/>
    </location>
</feature>
<dbReference type="PROSITE" id="PS50222">
    <property type="entry name" value="EF_HAND_2"/>
    <property type="match status" value="2"/>
</dbReference>
<proteinExistence type="inferred from homology"/>
<evidence type="ECO:0000256" key="3">
    <source>
        <dbReference type="ARBA" id="ARBA00022840"/>
    </source>
</evidence>
<dbReference type="InterPro" id="IPR017441">
    <property type="entry name" value="Protein_kinase_ATP_BS"/>
</dbReference>
<dbReference type="PROSITE" id="PS00108">
    <property type="entry name" value="PROTEIN_KINASE_ST"/>
    <property type="match status" value="1"/>
</dbReference>
<dbReference type="Gene3D" id="2.30.29.30">
    <property type="entry name" value="Pleckstrin-homology domain (PH domain)/Phosphotyrosine-binding domain (PTB)"/>
    <property type="match status" value="1"/>
</dbReference>
<dbReference type="Gene3D" id="3.30.200.20">
    <property type="entry name" value="Phosphorylase Kinase, domain 1"/>
    <property type="match status" value="1"/>
</dbReference>
<dbReference type="EMBL" id="BEYU01000014">
    <property type="protein sequence ID" value="GBG25659.1"/>
    <property type="molecule type" value="Genomic_DNA"/>
</dbReference>
<dbReference type="Gene3D" id="1.10.510.10">
    <property type="entry name" value="Transferase(Phosphotransferase) domain 1"/>
    <property type="match status" value="1"/>
</dbReference>
<sequence>MGHAHSHGHHGHHGRLGHHGSHGGTDGHHGKHEQLPVSLSKKFSHAELDMLRMCYKDLAQRSPGRTIDKDTFLKFFPLPGLHGERLFYVFDHKHTGAVDFEEFVSGLALCLRGTFEEKVRVIFRIYDIDNNDTVSKAELRTMLHQVPRDSLYQLSAKVGNENLRKRLVVHRTSPSGDNIANIASCAATADSEVAAKIVNKLVESAFSTFDLNKDDCLSSEQFSEWVRSTPEVLDFLSSVFPLEEVTHMHVSMHKHANADTDDGALELVEEAPYPRRTSSPFGGRRTPSPGPGLLQGAGASRGESRGPRSRRSIFGLARQTHSSSPAVPRSSSALSDGGQESDAEWEQSMRKAKSQMAGHPHEYSGVLYKAGRRMRGLRGRMFILRGSVLYYYYMNRFDQPAGLIFLQGCYVAARDTHTHSAPTSPRGSRKHDAGFASADSAFSNQQRSQHQHDCDSTHSHHVAGDLQRVLRSKFSEVSIKTRRTLPADMEIHSPPVVGAGAHMFPFEIITSQGGERDSRVFYAKTAAERDAWVEAIQKASNVVPFSARYTQLEKIGRGKFAIVYKCERIGVNDNKPENEKEYRAVKVIDKAALNEKERELLRTEIAVLKLVNHPNIIQLYDTFESLNHIYLVLEFVRGGELFDRIVGRARLKEHEVYPILYQLAEAVRYLHMLGVAHRDIKPENILCSGSKDDPITSATLKICDFGLSKLISPLGVMKLACGTLSYVAPEVLTAQGYGKAADIWNIGVIIYLVRRGRLPFDGESKDDIIYNTIHTELDFAHDPVFSKCSADHVDLIKGLLRKNPDHRLTAEQVLQHPWMKRMAHVWEEEKKKLEPIVGPDGFPPVPIESSALASGDSSVQLETSEQPSRLSAPIPTKPDSISSDDTCSTPLRAEARPFVPPAVLEEPSIDSKATSPSEDGETSDERKCSSALSVP</sequence>
<keyword evidence="10" id="KW-0418">Kinase</keyword>
<protein>
    <submittedName>
        <fullName evidence="10">Protein kinase, putative</fullName>
    </submittedName>
</protein>
<evidence type="ECO:0000256" key="2">
    <source>
        <dbReference type="ARBA" id="ARBA00022837"/>
    </source>
</evidence>
<dbReference type="SUPFAM" id="SSF56112">
    <property type="entry name" value="Protein kinase-like (PK-like)"/>
    <property type="match status" value="1"/>
</dbReference>
<dbReference type="Pfam" id="PF00069">
    <property type="entry name" value="Pkinase"/>
    <property type="match status" value="1"/>
</dbReference>
<dbReference type="OrthoDB" id="40902at2759"/>
<accession>A0A2R5G5N4</accession>
<comment type="caution">
    <text evidence="10">The sequence shown here is derived from an EMBL/GenBank/DDBJ whole genome shotgun (WGS) entry which is preliminary data.</text>
</comment>
<evidence type="ECO:0000259" key="7">
    <source>
        <dbReference type="PROSITE" id="PS50003"/>
    </source>
</evidence>
<dbReference type="SMART" id="SM00220">
    <property type="entry name" value="S_TKc"/>
    <property type="match status" value="1"/>
</dbReference>
<evidence type="ECO:0000313" key="11">
    <source>
        <dbReference type="Proteomes" id="UP000241890"/>
    </source>
</evidence>
<dbReference type="PROSITE" id="PS50003">
    <property type="entry name" value="PH_DOMAIN"/>
    <property type="match status" value="1"/>
</dbReference>
<gene>
    <name evidence="10" type="ORF">FCC1311_018782</name>
</gene>
<dbReference type="FunFam" id="1.10.510.10:FF:000571">
    <property type="entry name" value="Maternal embryonic leucine zipper kinase"/>
    <property type="match status" value="1"/>
</dbReference>
<feature type="domain" description="EF-hand" evidence="9">
    <location>
        <begin position="114"/>
        <end position="149"/>
    </location>
</feature>
<dbReference type="InterPro" id="IPR000719">
    <property type="entry name" value="Prot_kinase_dom"/>
</dbReference>
<feature type="compositionally biased region" description="Polar residues" evidence="6">
    <location>
        <begin position="879"/>
        <end position="889"/>
    </location>
</feature>
<dbReference type="SUPFAM" id="SSF50729">
    <property type="entry name" value="PH domain-like"/>
    <property type="match status" value="1"/>
</dbReference>
<keyword evidence="3 5" id="KW-0067">ATP-binding</keyword>
<dbReference type="InterPro" id="IPR011009">
    <property type="entry name" value="Kinase-like_dom_sf"/>
</dbReference>
<feature type="binding site" evidence="5">
    <location>
        <position position="586"/>
    </location>
    <ligand>
        <name>ATP</name>
        <dbReference type="ChEBI" id="CHEBI:30616"/>
    </ligand>
</feature>
<keyword evidence="1 5" id="KW-0547">Nucleotide-binding</keyword>
<feature type="region of interest" description="Disordered" evidence="6">
    <location>
        <begin position="273"/>
        <end position="359"/>
    </location>
</feature>
<evidence type="ECO:0000256" key="5">
    <source>
        <dbReference type="PROSITE-ProRule" id="PRU10141"/>
    </source>
</evidence>
<keyword evidence="10" id="KW-0808">Transferase</keyword>
<dbReference type="InterPro" id="IPR018247">
    <property type="entry name" value="EF_Hand_1_Ca_BS"/>
</dbReference>
<evidence type="ECO:0000256" key="4">
    <source>
        <dbReference type="ARBA" id="ARBA00024334"/>
    </source>
</evidence>
<feature type="region of interest" description="Disordered" evidence="6">
    <location>
        <begin position="1"/>
        <end position="35"/>
    </location>
</feature>
<dbReference type="InterPro" id="IPR008271">
    <property type="entry name" value="Ser/Thr_kinase_AS"/>
</dbReference>
<feature type="compositionally biased region" description="Basic residues" evidence="6">
    <location>
        <begin position="1"/>
        <end position="21"/>
    </location>
</feature>
<dbReference type="Proteomes" id="UP000241890">
    <property type="component" value="Unassembled WGS sequence"/>
</dbReference>
<feature type="domain" description="EF-hand" evidence="9">
    <location>
        <begin position="197"/>
        <end position="232"/>
    </location>
</feature>
<dbReference type="PRINTS" id="PR00450">
    <property type="entry name" value="RECOVERIN"/>
</dbReference>
<dbReference type="GO" id="GO:0005509">
    <property type="term" value="F:calcium ion binding"/>
    <property type="evidence" value="ECO:0007669"/>
    <property type="project" value="InterPro"/>
</dbReference>
<dbReference type="SUPFAM" id="SSF47473">
    <property type="entry name" value="EF-hand"/>
    <property type="match status" value="1"/>
</dbReference>
<reference evidence="10 11" key="1">
    <citation type="submission" date="2017-12" db="EMBL/GenBank/DDBJ databases">
        <title>Sequencing, de novo assembly and annotation of complete genome of a new Thraustochytrid species, strain FCC1311.</title>
        <authorList>
            <person name="Sedici K."/>
            <person name="Godart F."/>
            <person name="Aiese Cigliano R."/>
            <person name="Sanseverino W."/>
            <person name="Barakat M."/>
            <person name="Ortet P."/>
            <person name="Marechal E."/>
            <person name="Cagnac O."/>
            <person name="Amato A."/>
        </authorList>
    </citation>
    <scope>NUCLEOTIDE SEQUENCE [LARGE SCALE GENOMIC DNA]</scope>
</reference>
<dbReference type="GO" id="GO:0004672">
    <property type="term" value="F:protein kinase activity"/>
    <property type="evidence" value="ECO:0007669"/>
    <property type="project" value="InterPro"/>
</dbReference>
<name>A0A2R5G5N4_9STRA</name>
<feature type="region of interest" description="Disordered" evidence="6">
    <location>
        <begin position="835"/>
        <end position="935"/>
    </location>
</feature>